<evidence type="ECO:0000313" key="3">
    <source>
        <dbReference type="EMBL" id="KAK0671897.1"/>
    </source>
</evidence>
<evidence type="ECO:0008006" key="5">
    <source>
        <dbReference type="Google" id="ProtNLM"/>
    </source>
</evidence>
<dbReference type="PANTHER" id="PTHR24203">
    <property type="entry name" value="ANKYRIN REPEAT FAMILY PROTEIN"/>
    <property type="match status" value="1"/>
</dbReference>
<dbReference type="SMART" id="SM00248">
    <property type="entry name" value="ANK"/>
    <property type="match status" value="4"/>
</dbReference>
<sequence length="460" mass="50646">MLDQIIILQDSAQRLSTTYNSLTYRVVCTDSSLRDLANAIKAVSGALDTCRGLLEQLGSATPKILIPLDLSPRLEANLEECKESFEDASDKAKKLMPQGGFTKALESFAPAELQRLTSRLHARERDIYRVVQAVKLQTTSQLQQTPRNTLSNARQPFGQPLQLRYAQPGFQFQAPRLQPQFSTININEKAPRTGHTVLHDMCTTSGKSEKTTAVIKSLLEKGADPTATLAVSFSMLTAVHIASYHNNVAALEAIKESMTTSRTLTYTPQFQTSIINTQYKPINYTGQWKWKSLLKQKDFQQMTALHWAATGICPEAMDFLLKEVEDAGLAQEMVDGKDRGGKTPLIVLASNYRLGDRDAVTKVAKALVKAGASSDVADMRGQTPKAMLVGLGIDKPGVLPKEQQVYGGATGNYGSYGGYQGYNYQSYQGYSYQGHQRGGQQSNYFPSWRGTSYQGGWSRG</sequence>
<dbReference type="SUPFAM" id="SSF48403">
    <property type="entry name" value="Ankyrin repeat"/>
    <property type="match status" value="1"/>
</dbReference>
<keyword evidence="2" id="KW-0040">ANK repeat</keyword>
<dbReference type="Proteomes" id="UP001174997">
    <property type="component" value="Unassembled WGS sequence"/>
</dbReference>
<organism evidence="3 4">
    <name type="scientific">Cercophora samala</name>
    <dbReference type="NCBI Taxonomy" id="330535"/>
    <lineage>
        <taxon>Eukaryota</taxon>
        <taxon>Fungi</taxon>
        <taxon>Dikarya</taxon>
        <taxon>Ascomycota</taxon>
        <taxon>Pezizomycotina</taxon>
        <taxon>Sordariomycetes</taxon>
        <taxon>Sordariomycetidae</taxon>
        <taxon>Sordariales</taxon>
        <taxon>Lasiosphaeriaceae</taxon>
        <taxon>Cercophora</taxon>
    </lineage>
</organism>
<keyword evidence="1" id="KW-0677">Repeat</keyword>
<dbReference type="PANTHER" id="PTHR24203:SF45">
    <property type="entry name" value="ANKYRIN REPEAT DOMAIN 6"/>
    <property type="match status" value="1"/>
</dbReference>
<evidence type="ECO:0000256" key="2">
    <source>
        <dbReference type="ARBA" id="ARBA00023043"/>
    </source>
</evidence>
<dbReference type="InterPro" id="IPR002110">
    <property type="entry name" value="Ankyrin_rpt"/>
</dbReference>
<keyword evidence="4" id="KW-1185">Reference proteome</keyword>
<dbReference type="EMBL" id="JAULSY010000017">
    <property type="protein sequence ID" value="KAK0671897.1"/>
    <property type="molecule type" value="Genomic_DNA"/>
</dbReference>
<comment type="caution">
    <text evidence="3">The sequence shown here is derived from an EMBL/GenBank/DDBJ whole genome shotgun (WGS) entry which is preliminary data.</text>
</comment>
<dbReference type="AlphaFoldDB" id="A0AA39ZIX4"/>
<name>A0AA39ZIX4_9PEZI</name>
<protein>
    <recommendedName>
        <fullName evidence="5">Ankyrin repeat protein</fullName>
    </recommendedName>
</protein>
<evidence type="ECO:0000313" key="4">
    <source>
        <dbReference type="Proteomes" id="UP001174997"/>
    </source>
</evidence>
<dbReference type="InterPro" id="IPR036770">
    <property type="entry name" value="Ankyrin_rpt-contain_sf"/>
</dbReference>
<dbReference type="Gene3D" id="1.25.40.20">
    <property type="entry name" value="Ankyrin repeat-containing domain"/>
    <property type="match status" value="1"/>
</dbReference>
<accession>A0AA39ZIX4</accession>
<proteinExistence type="predicted"/>
<reference evidence="3" key="1">
    <citation type="submission" date="2023-06" db="EMBL/GenBank/DDBJ databases">
        <title>Genome-scale phylogeny and comparative genomics of the fungal order Sordariales.</title>
        <authorList>
            <consortium name="Lawrence Berkeley National Laboratory"/>
            <person name="Hensen N."/>
            <person name="Bonometti L."/>
            <person name="Westerberg I."/>
            <person name="Brannstrom I.O."/>
            <person name="Guillou S."/>
            <person name="Cros-Aarteil S."/>
            <person name="Calhoun S."/>
            <person name="Haridas S."/>
            <person name="Kuo A."/>
            <person name="Mondo S."/>
            <person name="Pangilinan J."/>
            <person name="Riley R."/>
            <person name="Labutti K."/>
            <person name="Andreopoulos B."/>
            <person name="Lipzen A."/>
            <person name="Chen C."/>
            <person name="Yanf M."/>
            <person name="Daum C."/>
            <person name="Ng V."/>
            <person name="Clum A."/>
            <person name="Steindorff A."/>
            <person name="Ohm R."/>
            <person name="Martin F."/>
            <person name="Silar P."/>
            <person name="Natvig D."/>
            <person name="Lalanne C."/>
            <person name="Gautier V."/>
            <person name="Ament-Velasquez S.L."/>
            <person name="Kruys A."/>
            <person name="Hutchinson M.I."/>
            <person name="Powell A.J."/>
            <person name="Barry K."/>
            <person name="Miller A.N."/>
            <person name="Grigoriev I.V."/>
            <person name="Debuchy R."/>
            <person name="Gladieux P."/>
            <person name="Thoren M.H."/>
            <person name="Johannesson H."/>
        </authorList>
    </citation>
    <scope>NUCLEOTIDE SEQUENCE</scope>
    <source>
        <strain evidence="3">CBS 307.81</strain>
    </source>
</reference>
<evidence type="ECO:0000256" key="1">
    <source>
        <dbReference type="ARBA" id="ARBA00022737"/>
    </source>
</evidence>
<gene>
    <name evidence="3" type="ORF">QBC41DRAFT_42399</name>
</gene>